<dbReference type="SUPFAM" id="SSF69304">
    <property type="entry name" value="Tricorn protease N-terminal domain"/>
    <property type="match status" value="1"/>
</dbReference>
<dbReference type="SUPFAM" id="SSF49344">
    <property type="entry name" value="CBD9-like"/>
    <property type="match status" value="1"/>
</dbReference>
<keyword evidence="4" id="KW-1185">Reference proteome</keyword>
<organism evidence="3 4">
    <name type="scientific">candidate division CSSED10-310 bacterium</name>
    <dbReference type="NCBI Taxonomy" id="2855610"/>
    <lineage>
        <taxon>Bacteria</taxon>
        <taxon>Bacteria division CSSED10-310</taxon>
    </lineage>
</organism>
<evidence type="ECO:0000256" key="2">
    <source>
        <dbReference type="SAM" id="Phobius"/>
    </source>
</evidence>
<dbReference type="Pfam" id="PF07676">
    <property type="entry name" value="PD40"/>
    <property type="match status" value="1"/>
</dbReference>
<comment type="caution">
    <text evidence="3">The sequence shown here is derived from an EMBL/GenBank/DDBJ whole genome shotgun (WGS) entry which is preliminary data.</text>
</comment>
<evidence type="ECO:0000313" key="3">
    <source>
        <dbReference type="EMBL" id="MFC1851096.1"/>
    </source>
</evidence>
<keyword evidence="2" id="KW-0812">Transmembrane</keyword>
<reference evidence="3 4" key="1">
    <citation type="submission" date="2024-09" db="EMBL/GenBank/DDBJ databases">
        <title>Laminarin stimulates single cell rates of sulfate reduction while oxygen inhibits transcriptomic activity in coastal marine sediment.</title>
        <authorList>
            <person name="Lindsay M."/>
            <person name="Orcutt B."/>
            <person name="Emerson D."/>
            <person name="Stepanauskas R."/>
            <person name="D'Angelo T."/>
        </authorList>
    </citation>
    <scope>NUCLEOTIDE SEQUENCE [LARGE SCALE GENOMIC DNA]</scope>
    <source>
        <strain evidence="3">SAG AM-311-K15</strain>
    </source>
</reference>
<evidence type="ECO:0000256" key="1">
    <source>
        <dbReference type="ARBA" id="ARBA00009820"/>
    </source>
</evidence>
<evidence type="ECO:0008006" key="5">
    <source>
        <dbReference type="Google" id="ProtNLM"/>
    </source>
</evidence>
<keyword evidence="2" id="KW-0472">Membrane</keyword>
<dbReference type="PANTHER" id="PTHR36842">
    <property type="entry name" value="PROTEIN TOLB HOMOLOG"/>
    <property type="match status" value="1"/>
</dbReference>
<comment type="similarity">
    <text evidence="1">Belongs to the TolB family.</text>
</comment>
<dbReference type="CDD" id="cd00241">
    <property type="entry name" value="DOMON_like"/>
    <property type="match status" value="1"/>
</dbReference>
<proteinExistence type="inferred from homology"/>
<gene>
    <name evidence="3" type="ORF">ACFL27_12955</name>
</gene>
<sequence>MNIILRAISIIAISIIVTFFLFSGCEKGGSDDDSNSDPSEDRTLAERFPVDGVIDFSALSGVNLKEVEFIDIVSLVPHHTSTLKWALVNDDKELYIAIEWTDDDHNSEYSLASGMVDNDFIQIMIDNNYNGTYENDEDKKHLISASVSSLYGDSNKLGVDDEIGDGVGCLKYHETAQKYQAEYIVPLESDINNQDAVITSATRYNISLADHYEPADATGYFTMLIFEDTNTSEWPTVPLVDVEPIERLTIPDDLLGLVIFTSNHEHSNGEIYSFNPGTRAVTRITNNDMYEGTISLSHNRDMIAFLGAPEKIENASDEDIKKSEIYVINIDGTGLAKLTDNEYLDGHPAWSPDDTKIVYGCYSPLYFGAHIMMMNKDGSGKVDVTYQSEPKARDDVYWIDEMDPEFLPDGRIVFKTNRDFAYTTFREHEYLYIAVMNTAGGNYQRISATYNVVDHDPIGNLTDSLFERLPADENYLELPGALLPWQIVEAKLDGSGETIIVNDVFVNWLPVYDPSGQYVVYFRACGYTEARLMTRQGRDLGRFIPNITKLDYLDWK</sequence>
<dbReference type="Gene3D" id="2.120.10.30">
    <property type="entry name" value="TolB, C-terminal domain"/>
    <property type="match status" value="1"/>
</dbReference>
<dbReference type="InterPro" id="IPR011659">
    <property type="entry name" value="WD40"/>
</dbReference>
<dbReference type="PROSITE" id="PS51257">
    <property type="entry name" value="PROKAR_LIPOPROTEIN"/>
    <property type="match status" value="1"/>
</dbReference>
<feature type="transmembrane region" description="Helical" evidence="2">
    <location>
        <begin position="7"/>
        <end position="24"/>
    </location>
</feature>
<evidence type="ECO:0000313" key="4">
    <source>
        <dbReference type="Proteomes" id="UP001594351"/>
    </source>
</evidence>
<keyword evidence="2" id="KW-1133">Transmembrane helix</keyword>
<protein>
    <recommendedName>
        <fullName evidence="5">Carbohydrate-binding domain-containing protein</fullName>
    </recommendedName>
</protein>
<dbReference type="Gene3D" id="2.60.40.1190">
    <property type="match status" value="1"/>
</dbReference>
<name>A0ABV6YY16_UNCC1</name>
<accession>A0ABV6YY16</accession>
<dbReference type="PANTHER" id="PTHR36842:SF1">
    <property type="entry name" value="PROTEIN TOLB"/>
    <property type="match status" value="1"/>
</dbReference>
<dbReference type="Proteomes" id="UP001594351">
    <property type="component" value="Unassembled WGS sequence"/>
</dbReference>
<dbReference type="InterPro" id="IPR011042">
    <property type="entry name" value="6-blade_b-propeller_TolB-like"/>
</dbReference>
<dbReference type="EMBL" id="JBHPBY010000152">
    <property type="protein sequence ID" value="MFC1851096.1"/>
    <property type="molecule type" value="Genomic_DNA"/>
</dbReference>